<dbReference type="Pfam" id="PF00512">
    <property type="entry name" value="HisKA"/>
    <property type="match status" value="1"/>
</dbReference>
<keyword evidence="7" id="KW-0547">Nucleotide-binding</keyword>
<dbReference type="InterPro" id="IPR036890">
    <property type="entry name" value="HATPase_C_sf"/>
</dbReference>
<reference evidence="14" key="1">
    <citation type="submission" date="2018-07" db="EMBL/GenBank/DDBJ databases">
        <authorList>
            <person name="Kim H."/>
        </authorList>
    </citation>
    <scope>NUCLEOTIDE SEQUENCE [LARGE SCALE GENOMIC DNA]</scope>
    <source>
        <strain evidence="14">F02</strain>
    </source>
</reference>
<dbReference type="InterPro" id="IPR003594">
    <property type="entry name" value="HATPase_dom"/>
</dbReference>
<dbReference type="AlphaFoldDB" id="A0A345D7J4"/>
<keyword evidence="10" id="KW-0472">Membrane</keyword>
<dbReference type="PROSITE" id="PS50109">
    <property type="entry name" value="HIS_KIN"/>
    <property type="match status" value="1"/>
</dbReference>
<evidence type="ECO:0000256" key="3">
    <source>
        <dbReference type="ARBA" id="ARBA00012438"/>
    </source>
</evidence>
<protein>
    <recommendedName>
        <fullName evidence="3">histidine kinase</fullName>
        <ecNumber evidence="3">2.7.13.3</ecNumber>
    </recommendedName>
</protein>
<gene>
    <name evidence="13" type="primary">rstB</name>
    <name evidence="13" type="ORF">DTO96_100034</name>
</gene>
<dbReference type="SMART" id="SM00304">
    <property type="entry name" value="HAMP"/>
    <property type="match status" value="1"/>
</dbReference>
<dbReference type="InterPro" id="IPR004358">
    <property type="entry name" value="Sig_transdc_His_kin-like_C"/>
</dbReference>
<keyword evidence="5" id="KW-0597">Phosphoprotein</keyword>
<dbReference type="InterPro" id="IPR003660">
    <property type="entry name" value="HAMP_dom"/>
</dbReference>
<evidence type="ECO:0000256" key="4">
    <source>
        <dbReference type="ARBA" id="ARBA00022475"/>
    </source>
</evidence>
<feature type="domain" description="HAMP" evidence="12">
    <location>
        <begin position="158"/>
        <end position="210"/>
    </location>
</feature>
<feature type="domain" description="Histidine kinase" evidence="11">
    <location>
        <begin position="218"/>
        <end position="423"/>
    </location>
</feature>
<dbReference type="EMBL" id="CP031124">
    <property type="protein sequence ID" value="AXF84332.1"/>
    <property type="molecule type" value="Genomic_DNA"/>
</dbReference>
<comment type="subcellular location">
    <subcellularLocation>
        <location evidence="2">Cell membrane</location>
        <topology evidence="2">Multi-pass membrane protein</topology>
    </subcellularLocation>
</comment>
<name>A0A345D7J4_9BURK</name>
<keyword evidence="6 13" id="KW-0808">Transferase</keyword>
<dbReference type="GO" id="GO:0005524">
    <property type="term" value="F:ATP binding"/>
    <property type="evidence" value="ECO:0007669"/>
    <property type="project" value="UniProtKB-KW"/>
</dbReference>
<dbReference type="GO" id="GO:0005886">
    <property type="term" value="C:plasma membrane"/>
    <property type="evidence" value="ECO:0007669"/>
    <property type="project" value="UniProtKB-SubCell"/>
</dbReference>
<dbReference type="Pfam" id="PF00672">
    <property type="entry name" value="HAMP"/>
    <property type="match status" value="1"/>
</dbReference>
<evidence type="ECO:0000259" key="12">
    <source>
        <dbReference type="PROSITE" id="PS50885"/>
    </source>
</evidence>
<dbReference type="SMART" id="SM00388">
    <property type="entry name" value="HisKA"/>
    <property type="match status" value="1"/>
</dbReference>
<keyword evidence="9" id="KW-0067">ATP-binding</keyword>
<dbReference type="PANTHER" id="PTHR44936">
    <property type="entry name" value="SENSOR PROTEIN CREC"/>
    <property type="match status" value="1"/>
</dbReference>
<dbReference type="PANTHER" id="PTHR44936:SF10">
    <property type="entry name" value="SENSOR PROTEIN RSTB"/>
    <property type="match status" value="1"/>
</dbReference>
<dbReference type="PROSITE" id="PS50885">
    <property type="entry name" value="HAMP"/>
    <property type="match status" value="1"/>
</dbReference>
<keyword evidence="14" id="KW-1185">Reference proteome</keyword>
<evidence type="ECO:0000259" key="11">
    <source>
        <dbReference type="PROSITE" id="PS50109"/>
    </source>
</evidence>
<accession>A0A345D7J4</accession>
<dbReference type="InterPro" id="IPR050980">
    <property type="entry name" value="2C_sensor_his_kinase"/>
</dbReference>
<sequence length="432" mass="48145">MRRTFIKFYVILLGCLLTISILFGAVYKNAIDEISENYLGDLLATVLNLIGTELHELPPDQWKAALQERHLDTTFSLDIQPANTYELDPESIIALNKGEIIALTDDNMYLQKIQGSDYVVIAGPVSYAFFLEQLAWVDYALFIAIALSLAIPVYFWMRPHWRDLSTLEAAAKNVSNGDLSTQVQLNPRSDVQPIGLAFNQMTGSIQELVARQDTLIQDIAHEVRTPLARLRYRLALQESPDPATAQMHDDIDDIDSLIEELLFRARVDSSPAERQDFPALAWLNERMTQAALNAEPHLIWQADATPHSGLIQANAILITRALDNLLNNAKRFAKTTIIVRWTETQDHQQLTVEDDGGGIPTEQRTRIFEPFMRLDNSRTRATGGHGLGLAIVASIAKAHGGQARVTDSPLGGALFSMQWPKANLATPEPAMR</sequence>
<feature type="transmembrane region" description="Helical" evidence="10">
    <location>
        <begin position="139"/>
        <end position="157"/>
    </location>
</feature>
<evidence type="ECO:0000256" key="8">
    <source>
        <dbReference type="ARBA" id="ARBA00022777"/>
    </source>
</evidence>
<keyword evidence="8" id="KW-0418">Kinase</keyword>
<dbReference type="InterPro" id="IPR005467">
    <property type="entry name" value="His_kinase_dom"/>
</dbReference>
<dbReference type="Gene3D" id="1.10.287.130">
    <property type="match status" value="1"/>
</dbReference>
<keyword evidence="4" id="KW-1003">Cell membrane</keyword>
<dbReference type="InterPro" id="IPR036097">
    <property type="entry name" value="HisK_dim/P_sf"/>
</dbReference>
<keyword evidence="10" id="KW-0812">Transmembrane</keyword>
<dbReference type="NCBIfam" id="NF007898">
    <property type="entry name" value="PRK10604.1"/>
    <property type="match status" value="1"/>
</dbReference>
<evidence type="ECO:0000256" key="7">
    <source>
        <dbReference type="ARBA" id="ARBA00022741"/>
    </source>
</evidence>
<comment type="catalytic activity">
    <reaction evidence="1">
        <text>ATP + protein L-histidine = ADP + protein N-phospho-L-histidine.</text>
        <dbReference type="EC" id="2.7.13.3"/>
    </reaction>
</comment>
<dbReference type="SUPFAM" id="SSF158472">
    <property type="entry name" value="HAMP domain-like"/>
    <property type="match status" value="1"/>
</dbReference>
<dbReference type="InterPro" id="IPR003661">
    <property type="entry name" value="HisK_dim/P_dom"/>
</dbReference>
<dbReference type="Proteomes" id="UP000252182">
    <property type="component" value="Chromosome"/>
</dbReference>
<dbReference type="KEGG" id="hyf:DTO96_100034"/>
<evidence type="ECO:0000256" key="10">
    <source>
        <dbReference type="SAM" id="Phobius"/>
    </source>
</evidence>
<evidence type="ECO:0000256" key="1">
    <source>
        <dbReference type="ARBA" id="ARBA00000085"/>
    </source>
</evidence>
<dbReference type="CDD" id="cd00082">
    <property type="entry name" value="HisKA"/>
    <property type="match status" value="1"/>
</dbReference>
<keyword evidence="10" id="KW-1133">Transmembrane helix</keyword>
<dbReference type="RefSeq" id="WP_114561651.1">
    <property type="nucleotide sequence ID" value="NZ_CP031124.1"/>
</dbReference>
<evidence type="ECO:0000256" key="9">
    <source>
        <dbReference type="ARBA" id="ARBA00022840"/>
    </source>
</evidence>
<dbReference type="Pfam" id="PF02518">
    <property type="entry name" value="HATPase_c"/>
    <property type="match status" value="1"/>
</dbReference>
<dbReference type="EC" id="2.7.13.3" evidence="3"/>
<dbReference type="OrthoDB" id="9804645at2"/>
<evidence type="ECO:0000313" key="14">
    <source>
        <dbReference type="Proteomes" id="UP000252182"/>
    </source>
</evidence>
<evidence type="ECO:0000313" key="13">
    <source>
        <dbReference type="EMBL" id="AXF84332.1"/>
    </source>
</evidence>
<dbReference type="GO" id="GO:0000155">
    <property type="term" value="F:phosphorelay sensor kinase activity"/>
    <property type="evidence" value="ECO:0007669"/>
    <property type="project" value="InterPro"/>
</dbReference>
<dbReference type="PRINTS" id="PR00344">
    <property type="entry name" value="BCTRLSENSOR"/>
</dbReference>
<dbReference type="CDD" id="cd06225">
    <property type="entry name" value="HAMP"/>
    <property type="match status" value="1"/>
</dbReference>
<dbReference type="Gene3D" id="3.30.565.10">
    <property type="entry name" value="Histidine kinase-like ATPase, C-terminal domain"/>
    <property type="match status" value="1"/>
</dbReference>
<dbReference type="SUPFAM" id="SSF55874">
    <property type="entry name" value="ATPase domain of HSP90 chaperone/DNA topoisomerase II/histidine kinase"/>
    <property type="match status" value="1"/>
</dbReference>
<organism evidence="13 14">
    <name type="scientific">Ephemeroptericola cinctiostellae</name>
    <dbReference type="NCBI Taxonomy" id="2268024"/>
    <lineage>
        <taxon>Bacteria</taxon>
        <taxon>Pseudomonadati</taxon>
        <taxon>Pseudomonadota</taxon>
        <taxon>Betaproteobacteria</taxon>
        <taxon>Burkholderiales</taxon>
        <taxon>Burkholderiaceae</taxon>
        <taxon>Ephemeroptericola</taxon>
    </lineage>
</organism>
<evidence type="ECO:0000256" key="6">
    <source>
        <dbReference type="ARBA" id="ARBA00022679"/>
    </source>
</evidence>
<proteinExistence type="predicted"/>
<evidence type="ECO:0000256" key="5">
    <source>
        <dbReference type="ARBA" id="ARBA00022553"/>
    </source>
</evidence>
<dbReference type="SMART" id="SM00387">
    <property type="entry name" value="HATPase_c"/>
    <property type="match status" value="1"/>
</dbReference>
<dbReference type="SUPFAM" id="SSF47384">
    <property type="entry name" value="Homodimeric domain of signal transducing histidine kinase"/>
    <property type="match status" value="1"/>
</dbReference>
<evidence type="ECO:0000256" key="2">
    <source>
        <dbReference type="ARBA" id="ARBA00004651"/>
    </source>
</evidence>